<dbReference type="OrthoDB" id="2289642at2"/>
<dbReference type="InterPro" id="IPR005019">
    <property type="entry name" value="Adenine_glyco"/>
</dbReference>
<dbReference type="PANTHER" id="PTHR30037:SF4">
    <property type="entry name" value="DNA-3-METHYLADENINE GLYCOSYLASE I"/>
    <property type="match status" value="1"/>
</dbReference>
<keyword evidence="2" id="KW-1185">Reference proteome</keyword>
<evidence type="ECO:0000313" key="1">
    <source>
        <dbReference type="EMBL" id="KRK47443.1"/>
    </source>
</evidence>
<dbReference type="PANTHER" id="PTHR30037">
    <property type="entry name" value="DNA-3-METHYLADENINE GLYCOSYLASE 1"/>
    <property type="match status" value="1"/>
</dbReference>
<evidence type="ECO:0000313" key="2">
    <source>
        <dbReference type="Proteomes" id="UP000050911"/>
    </source>
</evidence>
<reference evidence="1 2" key="1">
    <citation type="journal article" date="2015" name="Genome Announc.">
        <title>Expanding the biotechnology potential of lactobacilli through comparative genomics of 213 strains and associated genera.</title>
        <authorList>
            <person name="Sun Z."/>
            <person name="Harris H.M."/>
            <person name="McCann A."/>
            <person name="Guo C."/>
            <person name="Argimon S."/>
            <person name="Zhang W."/>
            <person name="Yang X."/>
            <person name="Jeffery I.B."/>
            <person name="Cooney J.C."/>
            <person name="Kagawa T.F."/>
            <person name="Liu W."/>
            <person name="Song Y."/>
            <person name="Salvetti E."/>
            <person name="Wrobel A."/>
            <person name="Rasinkangas P."/>
            <person name="Parkhill J."/>
            <person name="Rea M.C."/>
            <person name="O'Sullivan O."/>
            <person name="Ritari J."/>
            <person name="Douillard F.P."/>
            <person name="Paul Ross R."/>
            <person name="Yang R."/>
            <person name="Briner A.E."/>
            <person name="Felis G.E."/>
            <person name="de Vos W.M."/>
            <person name="Barrangou R."/>
            <person name="Klaenhammer T.R."/>
            <person name="Caufield P.W."/>
            <person name="Cui Y."/>
            <person name="Zhang H."/>
            <person name="O'Toole P.W."/>
        </authorList>
    </citation>
    <scope>NUCLEOTIDE SEQUENCE [LARGE SCALE GENOMIC DNA]</scope>
    <source>
        <strain evidence="1 2">JCM 15530</strain>
    </source>
</reference>
<organism evidence="1 2">
    <name type="scientific">Secundilactobacillus kimchicus JCM 15530</name>
    <dbReference type="NCBI Taxonomy" id="1302272"/>
    <lineage>
        <taxon>Bacteria</taxon>
        <taxon>Bacillati</taxon>
        <taxon>Bacillota</taxon>
        <taxon>Bacilli</taxon>
        <taxon>Lactobacillales</taxon>
        <taxon>Lactobacillaceae</taxon>
        <taxon>Secundilactobacillus</taxon>
    </lineage>
</organism>
<dbReference type="RefSeq" id="WP_082593560.1">
    <property type="nucleotide sequence ID" value="NZ_AZCX01000009.1"/>
</dbReference>
<name>A0A0R1HSK4_9LACO</name>
<dbReference type="STRING" id="1302272.FC96_GL002566"/>
<dbReference type="Proteomes" id="UP000050911">
    <property type="component" value="Unassembled WGS sequence"/>
</dbReference>
<accession>A0A0R1HSK4</accession>
<dbReference type="GO" id="GO:0006284">
    <property type="term" value="P:base-excision repair"/>
    <property type="evidence" value="ECO:0007669"/>
    <property type="project" value="InterPro"/>
</dbReference>
<dbReference type="InterPro" id="IPR011257">
    <property type="entry name" value="DNA_glycosylase"/>
</dbReference>
<sequence>MQDFKWFPDDPLYKKYYPDNPLYRHYFEREWGIPSHDDAQLFELLTIGIFAAGLNWDVAFSKRAALQTAFHNWNLTQIAAMTETDVATLLANPAIIRNRLKIEATIHNAQVVVQLQRQYGSFDAYLWSLVHYKQARFEINGFADLPKKTPESDRIAKQMKRDGFKFTGSVAVYAYMLSVGLISVRLDGRGVEIE</sequence>
<dbReference type="GO" id="GO:0008725">
    <property type="term" value="F:DNA-3-methyladenine glycosylase activity"/>
    <property type="evidence" value="ECO:0007669"/>
    <property type="project" value="InterPro"/>
</dbReference>
<dbReference type="PATRIC" id="fig|1302272.5.peg.2615"/>
<protein>
    <submittedName>
        <fullName evidence="1">Tag2 protein</fullName>
    </submittedName>
</protein>
<dbReference type="Gene3D" id="1.10.340.30">
    <property type="entry name" value="Hypothetical protein, domain 2"/>
    <property type="match status" value="1"/>
</dbReference>
<dbReference type="EMBL" id="AZCX01000009">
    <property type="protein sequence ID" value="KRK47443.1"/>
    <property type="molecule type" value="Genomic_DNA"/>
</dbReference>
<dbReference type="Pfam" id="PF03352">
    <property type="entry name" value="Adenine_glyco"/>
    <property type="match status" value="1"/>
</dbReference>
<dbReference type="InterPro" id="IPR052891">
    <property type="entry name" value="DNA-3mA_glycosylase"/>
</dbReference>
<proteinExistence type="predicted"/>
<dbReference type="SUPFAM" id="SSF48150">
    <property type="entry name" value="DNA-glycosylase"/>
    <property type="match status" value="1"/>
</dbReference>
<dbReference type="AlphaFoldDB" id="A0A0R1HSK4"/>
<gene>
    <name evidence="1" type="ORF">FC96_GL002566</name>
</gene>
<comment type="caution">
    <text evidence="1">The sequence shown here is derived from an EMBL/GenBank/DDBJ whole genome shotgun (WGS) entry which is preliminary data.</text>
</comment>